<evidence type="ECO:0000313" key="2">
    <source>
        <dbReference type="Proteomes" id="UP000507470"/>
    </source>
</evidence>
<reference evidence="1 2" key="1">
    <citation type="submission" date="2020-06" db="EMBL/GenBank/DDBJ databases">
        <authorList>
            <person name="Li R."/>
            <person name="Bekaert M."/>
        </authorList>
    </citation>
    <scope>NUCLEOTIDE SEQUENCE [LARGE SCALE GENOMIC DNA]</scope>
    <source>
        <strain evidence="2">wild</strain>
    </source>
</reference>
<dbReference type="AlphaFoldDB" id="A0A6J8B009"/>
<accession>A0A6J8B009</accession>
<protein>
    <submittedName>
        <fullName evidence="1">Uncharacterized protein</fullName>
    </submittedName>
</protein>
<dbReference type="EMBL" id="CACVKT020002179">
    <property type="protein sequence ID" value="CAC5376347.1"/>
    <property type="molecule type" value="Genomic_DNA"/>
</dbReference>
<dbReference type="Proteomes" id="UP000507470">
    <property type="component" value="Unassembled WGS sequence"/>
</dbReference>
<gene>
    <name evidence="1" type="ORF">MCOR_13018</name>
</gene>
<name>A0A6J8B009_MYTCO</name>
<keyword evidence="2" id="KW-1185">Reference proteome</keyword>
<sequence length="160" mass="17858">MADTGCQSFLAGIKVLHKIGLTKRDLIPVNMQIHAANNKGIVILGVFEGSGKTFRTHKTKKGKTKLSSAPGAEKNVLTENLSATPDELNDQDRDSHRIESPSFLMSIKDMRKQCYTHLIRNGRKLLNEMCHSKIAQKEATNRGESINFQMTKMNVFAWSA</sequence>
<proteinExistence type="predicted"/>
<evidence type="ECO:0000313" key="1">
    <source>
        <dbReference type="EMBL" id="CAC5376347.1"/>
    </source>
</evidence>
<organism evidence="1 2">
    <name type="scientific">Mytilus coruscus</name>
    <name type="common">Sea mussel</name>
    <dbReference type="NCBI Taxonomy" id="42192"/>
    <lineage>
        <taxon>Eukaryota</taxon>
        <taxon>Metazoa</taxon>
        <taxon>Spiralia</taxon>
        <taxon>Lophotrochozoa</taxon>
        <taxon>Mollusca</taxon>
        <taxon>Bivalvia</taxon>
        <taxon>Autobranchia</taxon>
        <taxon>Pteriomorphia</taxon>
        <taxon>Mytilida</taxon>
        <taxon>Mytiloidea</taxon>
        <taxon>Mytilidae</taxon>
        <taxon>Mytilinae</taxon>
        <taxon>Mytilus</taxon>
    </lineage>
</organism>